<dbReference type="InterPro" id="IPR050700">
    <property type="entry name" value="YIM1/Zinc_Alcohol_DH_Fams"/>
</dbReference>
<dbReference type="EMBL" id="RJSE01000007">
    <property type="protein sequence ID" value="RNL61982.1"/>
    <property type="molecule type" value="Genomic_DNA"/>
</dbReference>
<dbReference type="RefSeq" id="WP_123227277.1">
    <property type="nucleotide sequence ID" value="NZ_RJSE01000007.1"/>
</dbReference>
<dbReference type="Pfam" id="PF13602">
    <property type="entry name" value="ADH_zinc_N_2"/>
    <property type="match status" value="1"/>
</dbReference>
<dbReference type="InterPro" id="IPR011032">
    <property type="entry name" value="GroES-like_sf"/>
</dbReference>
<comment type="caution">
    <text evidence="2">The sequence shown here is derived from an EMBL/GenBank/DDBJ whole genome shotgun (WGS) entry which is preliminary data.</text>
</comment>
<sequence length="320" mass="32594">MRAIVHHEYGGADRLSIGDRPQPVPGKGEVLVGVRAAAVDSGTLHLLTGTPLMVRPYSGLRRPRFTIPGRDLAGVVEACGPGVVGFAVGDEVIGTANGSLAEHAVVPVKRLARKPASLDFAASAAIPVSGLTALKAIAAARIATGDRVLVTGASGGVGSFVVQLAVAAGGVVTGVCSAGKADLVRKLGATEVLDYAVDDLAAGAPYDAVIDIAGNTPLRRLRRMVTRTGAVVIVGGDQGGRVLGGMERTLAVALLGPFVRQRLKAVVAGERGADMATMVEHVERGDVTPAISEVYPFEEAARAIGDLAAGRVRGKAVIEI</sequence>
<gene>
    <name evidence="2" type="ORF">EFK50_09130</name>
</gene>
<dbReference type="GO" id="GO:0016491">
    <property type="term" value="F:oxidoreductase activity"/>
    <property type="evidence" value="ECO:0007669"/>
    <property type="project" value="InterPro"/>
</dbReference>
<dbReference type="Gene3D" id="3.90.180.10">
    <property type="entry name" value="Medium-chain alcohol dehydrogenases, catalytic domain"/>
    <property type="match status" value="1"/>
</dbReference>
<accession>A0A3N0CEV4</accession>
<reference evidence="2 3" key="1">
    <citation type="submission" date="2018-11" db="EMBL/GenBank/DDBJ databases">
        <authorList>
            <person name="Li F."/>
        </authorList>
    </citation>
    <scope>NUCLEOTIDE SEQUENCE [LARGE SCALE GENOMIC DNA]</scope>
    <source>
        <strain evidence="2 3">Gsoil 097</strain>
    </source>
</reference>
<protein>
    <submittedName>
        <fullName evidence="2">NAD(P)-dependent alcohol dehydrogenase</fullName>
    </submittedName>
</protein>
<name>A0A3N0CEV4_9ACTN</name>
<dbReference type="PANTHER" id="PTHR11695:SF294">
    <property type="entry name" value="RETICULON-4-INTERACTING PROTEIN 1, MITOCHONDRIAL"/>
    <property type="match status" value="1"/>
</dbReference>
<keyword evidence="3" id="KW-1185">Reference proteome</keyword>
<dbReference type="AlphaFoldDB" id="A0A3N0CEV4"/>
<dbReference type="Pfam" id="PF08240">
    <property type="entry name" value="ADH_N"/>
    <property type="match status" value="1"/>
</dbReference>
<organism evidence="2 3">
    <name type="scientific">Nocardioides marmoriginsengisoli</name>
    <dbReference type="NCBI Taxonomy" id="661483"/>
    <lineage>
        <taxon>Bacteria</taxon>
        <taxon>Bacillati</taxon>
        <taxon>Actinomycetota</taxon>
        <taxon>Actinomycetes</taxon>
        <taxon>Propionibacteriales</taxon>
        <taxon>Nocardioidaceae</taxon>
        <taxon>Nocardioides</taxon>
    </lineage>
</organism>
<feature type="domain" description="Enoyl reductase (ER)" evidence="1">
    <location>
        <begin position="10"/>
        <end position="318"/>
    </location>
</feature>
<dbReference type="PANTHER" id="PTHR11695">
    <property type="entry name" value="ALCOHOL DEHYDROGENASE RELATED"/>
    <property type="match status" value="1"/>
</dbReference>
<evidence type="ECO:0000313" key="2">
    <source>
        <dbReference type="EMBL" id="RNL61982.1"/>
    </source>
</evidence>
<dbReference type="InterPro" id="IPR020843">
    <property type="entry name" value="ER"/>
</dbReference>
<dbReference type="InterPro" id="IPR013154">
    <property type="entry name" value="ADH-like_N"/>
</dbReference>
<dbReference type="SUPFAM" id="SSF50129">
    <property type="entry name" value="GroES-like"/>
    <property type="match status" value="1"/>
</dbReference>
<dbReference type="OrthoDB" id="7355832at2"/>
<evidence type="ECO:0000259" key="1">
    <source>
        <dbReference type="SMART" id="SM00829"/>
    </source>
</evidence>
<dbReference type="Proteomes" id="UP000267128">
    <property type="component" value="Unassembled WGS sequence"/>
</dbReference>
<dbReference type="CDD" id="cd08267">
    <property type="entry name" value="MDR1"/>
    <property type="match status" value="1"/>
</dbReference>
<dbReference type="InterPro" id="IPR036291">
    <property type="entry name" value="NAD(P)-bd_dom_sf"/>
</dbReference>
<proteinExistence type="predicted"/>
<evidence type="ECO:0000313" key="3">
    <source>
        <dbReference type="Proteomes" id="UP000267128"/>
    </source>
</evidence>
<dbReference type="Gene3D" id="3.40.50.720">
    <property type="entry name" value="NAD(P)-binding Rossmann-like Domain"/>
    <property type="match status" value="1"/>
</dbReference>
<dbReference type="SUPFAM" id="SSF51735">
    <property type="entry name" value="NAD(P)-binding Rossmann-fold domains"/>
    <property type="match status" value="1"/>
</dbReference>
<dbReference type="SMART" id="SM00829">
    <property type="entry name" value="PKS_ER"/>
    <property type="match status" value="1"/>
</dbReference>